<gene>
    <name evidence="12" type="ORF">GDO81_018102</name>
</gene>
<keyword evidence="9" id="KW-0472">Membrane</keyword>
<evidence type="ECO:0000256" key="10">
    <source>
        <dbReference type="PIRSR" id="PIRSR602401-1"/>
    </source>
</evidence>
<comment type="similarity">
    <text evidence="3 11">Belongs to the cytochrome P450 family.</text>
</comment>
<evidence type="ECO:0000256" key="11">
    <source>
        <dbReference type="RuleBase" id="RU000461"/>
    </source>
</evidence>
<dbReference type="InterPro" id="IPR008069">
    <property type="entry name" value="Cyt_P450_E_grp-I_CYP2D-like"/>
</dbReference>
<comment type="cofactor">
    <cofactor evidence="1 10">
        <name>heme</name>
        <dbReference type="ChEBI" id="CHEBI:30413"/>
    </cofactor>
</comment>
<dbReference type="PRINTS" id="PR00463">
    <property type="entry name" value="EP450I"/>
</dbReference>
<evidence type="ECO:0000313" key="12">
    <source>
        <dbReference type="EMBL" id="KAG8556511.1"/>
    </source>
</evidence>
<dbReference type="InterPro" id="IPR017972">
    <property type="entry name" value="Cyt_P450_CS"/>
</dbReference>
<comment type="caution">
    <text evidence="12">The sequence shown here is derived from an EMBL/GenBank/DDBJ whole genome shotgun (WGS) entry which is preliminary data.</text>
</comment>
<protein>
    <submittedName>
        <fullName evidence="12">Uncharacterized protein</fullName>
    </submittedName>
</protein>
<evidence type="ECO:0000256" key="8">
    <source>
        <dbReference type="ARBA" id="ARBA00023033"/>
    </source>
</evidence>
<evidence type="ECO:0000256" key="2">
    <source>
        <dbReference type="ARBA" id="ARBA00004370"/>
    </source>
</evidence>
<accession>A0AAV7A578</accession>
<dbReference type="PROSITE" id="PS00086">
    <property type="entry name" value="CYTOCHROME_P450"/>
    <property type="match status" value="1"/>
</dbReference>
<keyword evidence="7 10" id="KW-0408">Iron</keyword>
<evidence type="ECO:0000256" key="9">
    <source>
        <dbReference type="ARBA" id="ARBA00023136"/>
    </source>
</evidence>
<dbReference type="GO" id="GO:0006805">
    <property type="term" value="P:xenobiotic metabolic process"/>
    <property type="evidence" value="ECO:0007669"/>
    <property type="project" value="TreeGrafter"/>
</dbReference>
<dbReference type="InterPro" id="IPR050182">
    <property type="entry name" value="Cytochrome_P450_fam2"/>
</dbReference>
<feature type="binding site" description="axial binding residue" evidence="10">
    <location>
        <position position="449"/>
    </location>
    <ligand>
        <name>heme</name>
        <dbReference type="ChEBI" id="CHEBI:30413"/>
    </ligand>
    <ligandPart>
        <name>Fe</name>
        <dbReference type="ChEBI" id="CHEBI:18248"/>
    </ligandPart>
</feature>
<dbReference type="PRINTS" id="PR00385">
    <property type="entry name" value="P450"/>
</dbReference>
<reference evidence="12" key="1">
    <citation type="thesis" date="2020" institute="ProQuest LLC" country="789 East Eisenhower Parkway, Ann Arbor, MI, USA">
        <title>Comparative Genomics and Chromosome Evolution.</title>
        <authorList>
            <person name="Mudd A.B."/>
        </authorList>
    </citation>
    <scope>NUCLEOTIDE SEQUENCE</scope>
    <source>
        <strain evidence="12">237g6f4</strain>
        <tissue evidence="12">Blood</tissue>
    </source>
</reference>
<dbReference type="AlphaFoldDB" id="A0AAV7A578"/>
<sequence length="504" mass="58240">MAHRPNRHSLFLVHLKFLKWLERARPLSNGGRTSPHPHDVNICCFFVFQQISKEYGNVFSLQYFWKKMVVVNGYEAVKEALISRSEDTADRPRLPIFEKAGYTGETKGIVIANYGNSWRDHRRFTLMTLRNFGMGKKSLEERVTDEAQCLCDAFVSKEGRPFNPHYLVNNAISNVICSIAFGDRFDYDDQKFQQLLHLFDAALKGESGLLAQILNEIPILTNIPWLIDQVIEPERKIIAFLKEIISEHKKTWNPDDVRDFIDAYLLEMEKVKEDGKSTFNEANLIQTTNDLFGAGTETTTTTIRWALMFMILYPDIQSKVQEEIDQVIGRERKPTMGDVLNMPYTNAVIHEVQRFGDIIPLSLPHMTYRDVELQGYFLPKGCKSIAANCVEYSYRLWGTQIITNLSSVLKDPQVWEKPFQFYPKHFLDESGKFVKREAFIPFSAGRRVCLGEQLARMELFLFFTTLLQQLMFEIPSDHPRPEEKAVFALTSSPQPYNICAKARM</sequence>
<dbReference type="GO" id="GO:0005737">
    <property type="term" value="C:cytoplasm"/>
    <property type="evidence" value="ECO:0007669"/>
    <property type="project" value="TreeGrafter"/>
</dbReference>
<dbReference type="Pfam" id="PF00067">
    <property type="entry name" value="p450"/>
    <property type="match status" value="2"/>
</dbReference>
<keyword evidence="4 10" id="KW-0349">Heme</keyword>
<evidence type="ECO:0000313" key="13">
    <source>
        <dbReference type="Proteomes" id="UP000824782"/>
    </source>
</evidence>
<keyword evidence="6 11" id="KW-0560">Oxidoreductase</keyword>
<dbReference type="GO" id="GO:0016020">
    <property type="term" value="C:membrane"/>
    <property type="evidence" value="ECO:0007669"/>
    <property type="project" value="UniProtKB-SubCell"/>
</dbReference>
<evidence type="ECO:0000256" key="6">
    <source>
        <dbReference type="ARBA" id="ARBA00023002"/>
    </source>
</evidence>
<dbReference type="Gene3D" id="1.10.630.10">
    <property type="entry name" value="Cytochrome P450"/>
    <property type="match status" value="1"/>
</dbReference>
<dbReference type="InterPro" id="IPR002401">
    <property type="entry name" value="Cyt_P450_E_grp-I"/>
</dbReference>
<evidence type="ECO:0000256" key="1">
    <source>
        <dbReference type="ARBA" id="ARBA00001971"/>
    </source>
</evidence>
<proteinExistence type="inferred from homology"/>
<dbReference type="GO" id="GO:0019369">
    <property type="term" value="P:arachidonate metabolic process"/>
    <property type="evidence" value="ECO:0007669"/>
    <property type="project" value="TreeGrafter"/>
</dbReference>
<organism evidence="12 13">
    <name type="scientific">Engystomops pustulosus</name>
    <name type="common">Tungara frog</name>
    <name type="synonym">Physalaemus pustulosus</name>
    <dbReference type="NCBI Taxonomy" id="76066"/>
    <lineage>
        <taxon>Eukaryota</taxon>
        <taxon>Metazoa</taxon>
        <taxon>Chordata</taxon>
        <taxon>Craniata</taxon>
        <taxon>Vertebrata</taxon>
        <taxon>Euteleostomi</taxon>
        <taxon>Amphibia</taxon>
        <taxon>Batrachia</taxon>
        <taxon>Anura</taxon>
        <taxon>Neobatrachia</taxon>
        <taxon>Hyloidea</taxon>
        <taxon>Leptodactylidae</taxon>
        <taxon>Leiuperinae</taxon>
        <taxon>Engystomops</taxon>
    </lineage>
</organism>
<dbReference type="InterPro" id="IPR036396">
    <property type="entry name" value="Cyt_P450_sf"/>
</dbReference>
<dbReference type="EMBL" id="WNYA01000009">
    <property type="protein sequence ID" value="KAG8556511.1"/>
    <property type="molecule type" value="Genomic_DNA"/>
</dbReference>
<dbReference type="GO" id="GO:0016712">
    <property type="term" value="F:oxidoreductase activity, acting on paired donors, with incorporation or reduction of molecular oxygen, reduced flavin or flavoprotein as one donor, and incorporation of one atom of oxygen"/>
    <property type="evidence" value="ECO:0007669"/>
    <property type="project" value="InterPro"/>
</dbReference>
<evidence type="ECO:0000256" key="4">
    <source>
        <dbReference type="ARBA" id="ARBA00022617"/>
    </source>
</evidence>
<dbReference type="PANTHER" id="PTHR24300:SF1">
    <property type="entry name" value="CYTOCHROME P450 2D6-RELATED"/>
    <property type="match status" value="1"/>
</dbReference>
<comment type="subcellular location">
    <subcellularLocation>
        <location evidence="2">Membrane</location>
    </subcellularLocation>
</comment>
<dbReference type="PANTHER" id="PTHR24300">
    <property type="entry name" value="CYTOCHROME P450 508A4-RELATED"/>
    <property type="match status" value="1"/>
</dbReference>
<dbReference type="Proteomes" id="UP000824782">
    <property type="component" value="Unassembled WGS sequence"/>
</dbReference>
<dbReference type="PRINTS" id="PR01686">
    <property type="entry name" value="EP450ICYP2D"/>
</dbReference>
<keyword evidence="5 10" id="KW-0479">Metal-binding</keyword>
<dbReference type="GO" id="GO:0020037">
    <property type="term" value="F:heme binding"/>
    <property type="evidence" value="ECO:0007669"/>
    <property type="project" value="InterPro"/>
</dbReference>
<dbReference type="SUPFAM" id="SSF48264">
    <property type="entry name" value="Cytochrome P450"/>
    <property type="match status" value="1"/>
</dbReference>
<keyword evidence="13" id="KW-1185">Reference proteome</keyword>
<evidence type="ECO:0000256" key="3">
    <source>
        <dbReference type="ARBA" id="ARBA00010617"/>
    </source>
</evidence>
<evidence type="ECO:0000256" key="7">
    <source>
        <dbReference type="ARBA" id="ARBA00023004"/>
    </source>
</evidence>
<dbReference type="InterPro" id="IPR001128">
    <property type="entry name" value="Cyt_P450"/>
</dbReference>
<keyword evidence="8 11" id="KW-0503">Monooxygenase</keyword>
<dbReference type="GO" id="GO:0005506">
    <property type="term" value="F:iron ion binding"/>
    <property type="evidence" value="ECO:0007669"/>
    <property type="project" value="InterPro"/>
</dbReference>
<dbReference type="FunFam" id="1.10.630.10:FF:000004">
    <property type="entry name" value="cytochrome P450 2D15 isoform X1"/>
    <property type="match status" value="1"/>
</dbReference>
<evidence type="ECO:0000256" key="5">
    <source>
        <dbReference type="ARBA" id="ARBA00022723"/>
    </source>
</evidence>
<name>A0AAV7A578_ENGPU</name>